<dbReference type="Gene3D" id="3.30.50.10">
    <property type="entry name" value="Erythroid Transcription Factor GATA-1, subunit A"/>
    <property type="match status" value="1"/>
</dbReference>
<keyword evidence="2 4" id="KW-0863">Zinc-finger</keyword>
<dbReference type="GO" id="GO:0043565">
    <property type="term" value="F:sequence-specific DNA binding"/>
    <property type="evidence" value="ECO:0007669"/>
    <property type="project" value="InterPro"/>
</dbReference>
<dbReference type="EMBL" id="LK023324">
    <property type="protein sequence ID" value="CDS07531.1"/>
    <property type="molecule type" value="Genomic_DNA"/>
</dbReference>
<reference evidence="7" key="1">
    <citation type="journal article" date="2014" name="Genome Announc.">
        <title>De novo whole-genome sequence and genome annotation of Lichtheimia ramosa.</title>
        <authorList>
            <person name="Linde J."/>
            <person name="Schwartze V."/>
            <person name="Binder U."/>
            <person name="Lass-Florl C."/>
            <person name="Voigt K."/>
            <person name="Horn F."/>
        </authorList>
    </citation>
    <scope>NUCLEOTIDE SEQUENCE</scope>
    <source>
        <strain evidence="7">JMRC FSU:6197</strain>
    </source>
</reference>
<organism evidence="7">
    <name type="scientific">Lichtheimia ramosa</name>
    <dbReference type="NCBI Taxonomy" id="688394"/>
    <lineage>
        <taxon>Eukaryota</taxon>
        <taxon>Fungi</taxon>
        <taxon>Fungi incertae sedis</taxon>
        <taxon>Mucoromycota</taxon>
        <taxon>Mucoromycotina</taxon>
        <taxon>Mucoromycetes</taxon>
        <taxon>Mucorales</taxon>
        <taxon>Lichtheimiaceae</taxon>
        <taxon>Lichtheimia</taxon>
    </lineage>
</organism>
<feature type="compositionally biased region" description="Low complexity" evidence="5">
    <location>
        <begin position="255"/>
        <end position="267"/>
    </location>
</feature>
<sequence>MNHLGNKSNDQPIILPPISSLDVRFSSNTPTRSNVPTSLPSPPMTTAIVPSSLACFDQQHHYYPSSAAPYIQPKPTINTKELASNRRMQEDMDNIAKHCLTIHDTVRQQRATTTDLNSNQQPWLDDMIAEANELLNALLRIQKQQLFSQQQATTTPYLPAVGINKQDDDDVSNSSSNNEEATSQRRKRKKRAPFQGRCHACNSSETPEWRRGPDGARTLCNACGLHYAKMERKRAAAAATAAQEQVQQYHKNGMSSPFSSASSTSDGSVHDDIVLTP</sequence>
<keyword evidence="1" id="KW-0479">Metal-binding</keyword>
<dbReference type="Pfam" id="PF00320">
    <property type="entry name" value="GATA"/>
    <property type="match status" value="1"/>
</dbReference>
<dbReference type="AlphaFoldDB" id="A0A077WIH3"/>
<dbReference type="CDD" id="cd00202">
    <property type="entry name" value="ZnF_GATA"/>
    <property type="match status" value="1"/>
</dbReference>
<accession>A0A077WIH3</accession>
<dbReference type="GO" id="GO:0006355">
    <property type="term" value="P:regulation of DNA-templated transcription"/>
    <property type="evidence" value="ECO:0007669"/>
    <property type="project" value="InterPro"/>
</dbReference>
<keyword evidence="3" id="KW-0862">Zinc</keyword>
<evidence type="ECO:0000256" key="5">
    <source>
        <dbReference type="SAM" id="MobiDB-lite"/>
    </source>
</evidence>
<evidence type="ECO:0000256" key="1">
    <source>
        <dbReference type="ARBA" id="ARBA00022723"/>
    </source>
</evidence>
<evidence type="ECO:0000313" key="7">
    <source>
        <dbReference type="EMBL" id="CDS07531.1"/>
    </source>
</evidence>
<dbReference type="InterPro" id="IPR000679">
    <property type="entry name" value="Znf_GATA"/>
</dbReference>
<dbReference type="GO" id="GO:0008270">
    <property type="term" value="F:zinc ion binding"/>
    <property type="evidence" value="ECO:0007669"/>
    <property type="project" value="UniProtKB-KW"/>
</dbReference>
<feature type="domain" description="GATA-type" evidence="6">
    <location>
        <begin position="197"/>
        <end position="234"/>
    </location>
</feature>
<feature type="region of interest" description="Disordered" evidence="5">
    <location>
        <begin position="247"/>
        <end position="277"/>
    </location>
</feature>
<evidence type="ECO:0000256" key="2">
    <source>
        <dbReference type="ARBA" id="ARBA00022771"/>
    </source>
</evidence>
<evidence type="ECO:0000256" key="3">
    <source>
        <dbReference type="ARBA" id="ARBA00022833"/>
    </source>
</evidence>
<dbReference type="PANTHER" id="PTHR45658">
    <property type="entry name" value="GATA TRANSCRIPTION FACTOR"/>
    <property type="match status" value="1"/>
</dbReference>
<evidence type="ECO:0000256" key="4">
    <source>
        <dbReference type="PROSITE-ProRule" id="PRU00094"/>
    </source>
</evidence>
<proteinExistence type="predicted"/>
<dbReference type="InterPro" id="IPR051140">
    <property type="entry name" value="GATA_TF"/>
</dbReference>
<evidence type="ECO:0000259" key="6">
    <source>
        <dbReference type="PROSITE" id="PS50114"/>
    </source>
</evidence>
<dbReference type="PROSITE" id="PS50114">
    <property type="entry name" value="GATA_ZN_FINGER_2"/>
    <property type="match status" value="1"/>
</dbReference>
<feature type="compositionally biased region" description="Basic and acidic residues" evidence="5">
    <location>
        <begin position="268"/>
        <end position="277"/>
    </location>
</feature>
<gene>
    <name evidence="7" type="ORF">LRAMOSA01480</name>
</gene>
<dbReference type="SUPFAM" id="SSF57716">
    <property type="entry name" value="Glucocorticoid receptor-like (DNA-binding domain)"/>
    <property type="match status" value="1"/>
</dbReference>
<dbReference type="SMART" id="SM00401">
    <property type="entry name" value="ZnF_GATA"/>
    <property type="match status" value="1"/>
</dbReference>
<dbReference type="InterPro" id="IPR013088">
    <property type="entry name" value="Znf_NHR/GATA"/>
</dbReference>
<protein>
    <recommendedName>
        <fullName evidence="6">GATA-type domain-containing protein</fullName>
    </recommendedName>
</protein>
<name>A0A077WIH3_9FUNG</name>
<dbReference type="OrthoDB" id="2162994at2759"/>
<feature type="region of interest" description="Disordered" evidence="5">
    <location>
        <begin position="158"/>
        <end position="214"/>
    </location>
</feature>